<accession>A0A059XU85</accession>
<dbReference type="RefSeq" id="WP_038505446.1">
    <property type="nucleotide sequence ID" value="NZ_CP007243.1"/>
</dbReference>
<dbReference type="PANTHER" id="PTHR37309">
    <property type="entry name" value="SLR0284 PROTEIN"/>
    <property type="match status" value="1"/>
</dbReference>
<reference evidence="2 3" key="2">
    <citation type="journal article" date="2015" name="Biomed. Res. Int.">
        <title>Effects of Arsenite Resistance on the Growth and Functional Gene Expression of Leptospirillum ferriphilum and Acidithiobacillus thiooxidans in Pure Culture and Coculture.</title>
        <authorList>
            <person name="Jiang H."/>
            <person name="Liang Y."/>
            <person name="Yin H."/>
            <person name="Xiao Y."/>
            <person name="Guo X."/>
            <person name="Xu Y."/>
            <person name="Hu Q."/>
            <person name="Liu H."/>
            <person name="Liu X."/>
        </authorList>
    </citation>
    <scope>NUCLEOTIDE SEQUENCE [LARGE SCALE GENOMIC DNA]</scope>
    <source>
        <strain evidence="2 3">YSK</strain>
    </source>
</reference>
<keyword evidence="1" id="KW-0812">Transmembrane</keyword>
<proteinExistence type="predicted"/>
<feature type="transmembrane region" description="Helical" evidence="1">
    <location>
        <begin position="7"/>
        <end position="25"/>
    </location>
</feature>
<dbReference type="Proteomes" id="UP000027059">
    <property type="component" value="Chromosome"/>
</dbReference>
<dbReference type="HOGENOM" id="CLU_120441_2_4_0"/>
<dbReference type="PANTHER" id="PTHR37309:SF1">
    <property type="entry name" value="SLR0284 PROTEIN"/>
    <property type="match status" value="1"/>
</dbReference>
<reference evidence="3" key="1">
    <citation type="submission" date="2014-02" db="EMBL/GenBank/DDBJ databases">
        <title>Complete genome sequence and comparative genomic analysis of the nitrogen-fixing bacterium Leptospirillum ferriphilum YSK.</title>
        <authorList>
            <person name="Guo X."/>
            <person name="Yin H."/>
            <person name="Liang Y."/>
            <person name="Hu Q."/>
            <person name="Ma L."/>
            <person name="Xiao Y."/>
            <person name="Zhang X."/>
            <person name="Qiu G."/>
            <person name="Liu X."/>
        </authorList>
    </citation>
    <scope>NUCLEOTIDE SEQUENCE [LARGE SCALE GENOMIC DNA]</scope>
    <source>
        <strain evidence="3">YSK</strain>
    </source>
</reference>
<dbReference type="KEGG" id="lfp:Y981_07425"/>
<dbReference type="AlphaFoldDB" id="A0A059XU85"/>
<keyword evidence="3" id="KW-1185">Reference proteome</keyword>
<keyword evidence="1" id="KW-0472">Membrane</keyword>
<dbReference type="Pfam" id="PF04020">
    <property type="entry name" value="Phage_holin_4_2"/>
    <property type="match status" value="1"/>
</dbReference>
<sequence>MSLILRVLLNAVIVYGVAHLIRGVHVRGFGTALLVALVLGIINALIRPILFLLTLPINILSLGLFTFVLNALLFWSVTWFVPGFTVDSFVSAFVASFLVSLMSLIFSWFLIF</sequence>
<evidence type="ECO:0000313" key="3">
    <source>
        <dbReference type="Proteomes" id="UP000027059"/>
    </source>
</evidence>
<protein>
    <submittedName>
        <fullName evidence="2">Membrane protein</fullName>
    </submittedName>
</protein>
<dbReference type="EMBL" id="CP007243">
    <property type="protein sequence ID" value="AIA30645.1"/>
    <property type="molecule type" value="Genomic_DNA"/>
</dbReference>
<evidence type="ECO:0000256" key="1">
    <source>
        <dbReference type="SAM" id="Phobius"/>
    </source>
</evidence>
<name>A0A059XU85_9BACT</name>
<organism evidence="2 3">
    <name type="scientific">Leptospirillum ferriphilum YSK</name>
    <dbReference type="NCBI Taxonomy" id="1441628"/>
    <lineage>
        <taxon>Bacteria</taxon>
        <taxon>Pseudomonadati</taxon>
        <taxon>Nitrospirota</taxon>
        <taxon>Nitrospiria</taxon>
        <taxon>Nitrospirales</taxon>
        <taxon>Nitrospiraceae</taxon>
        <taxon>Leptospirillum</taxon>
    </lineage>
</organism>
<feature type="transmembrane region" description="Helical" evidence="1">
    <location>
        <begin position="57"/>
        <end position="77"/>
    </location>
</feature>
<feature type="transmembrane region" description="Helical" evidence="1">
    <location>
        <begin position="89"/>
        <end position="111"/>
    </location>
</feature>
<feature type="transmembrane region" description="Helical" evidence="1">
    <location>
        <begin position="31"/>
        <end position="50"/>
    </location>
</feature>
<dbReference type="OrthoDB" id="7205479at2"/>
<keyword evidence="1" id="KW-1133">Transmembrane helix</keyword>
<gene>
    <name evidence="2" type="ORF">Y981_07425</name>
</gene>
<evidence type="ECO:0000313" key="2">
    <source>
        <dbReference type="EMBL" id="AIA30645.1"/>
    </source>
</evidence>
<dbReference type="InterPro" id="IPR007165">
    <property type="entry name" value="Phage_holin_4_2"/>
</dbReference>